<evidence type="ECO:0000313" key="9">
    <source>
        <dbReference type="Proteomes" id="UP000065521"/>
    </source>
</evidence>
<dbReference type="Gene3D" id="3.40.350.10">
    <property type="entry name" value="Creatinase/prolidase N-terminal domain"/>
    <property type="match status" value="1"/>
</dbReference>
<dbReference type="InterPro" id="IPR000994">
    <property type="entry name" value="Pept_M24"/>
</dbReference>
<dbReference type="Pfam" id="PF01321">
    <property type="entry name" value="Creatinase_N"/>
    <property type="match status" value="1"/>
</dbReference>
<proteinExistence type="inferred from homology"/>
<keyword evidence="1" id="KW-0645">Protease</keyword>
<dbReference type="InterPro" id="IPR036005">
    <property type="entry name" value="Creatinase/aminopeptidase-like"/>
</dbReference>
<dbReference type="SUPFAM" id="SSF53092">
    <property type="entry name" value="Creatinase/prolidase N-terminal domain"/>
    <property type="match status" value="1"/>
</dbReference>
<feature type="domain" description="Peptidase M24" evidence="6">
    <location>
        <begin position="177"/>
        <end position="384"/>
    </location>
</feature>
<evidence type="ECO:0000256" key="4">
    <source>
        <dbReference type="ARBA" id="ARBA00023049"/>
    </source>
</evidence>
<keyword evidence="4" id="KW-0482">Metalloprotease</keyword>
<dbReference type="Pfam" id="PF00557">
    <property type="entry name" value="Peptidase_M24"/>
    <property type="match status" value="1"/>
</dbReference>
<evidence type="ECO:0000256" key="2">
    <source>
        <dbReference type="ARBA" id="ARBA00022723"/>
    </source>
</evidence>
<evidence type="ECO:0000256" key="5">
    <source>
        <dbReference type="RuleBase" id="RU000590"/>
    </source>
</evidence>
<dbReference type="AlphaFoldDB" id="A0A102K7M6"/>
<dbReference type="PANTHER" id="PTHR46112:SF3">
    <property type="entry name" value="AMINOPEPTIDASE YPDF"/>
    <property type="match status" value="1"/>
</dbReference>
<gene>
    <name evidence="8" type="ORF">WI38_18800</name>
</gene>
<organism evidence="8 9">
    <name type="scientific">Burkholderia ubonensis</name>
    <dbReference type="NCBI Taxonomy" id="101571"/>
    <lineage>
        <taxon>Bacteria</taxon>
        <taxon>Pseudomonadati</taxon>
        <taxon>Pseudomonadota</taxon>
        <taxon>Betaproteobacteria</taxon>
        <taxon>Burkholderiales</taxon>
        <taxon>Burkholderiaceae</taxon>
        <taxon>Burkholderia</taxon>
        <taxon>Burkholderia cepacia complex</taxon>
    </lineage>
</organism>
<evidence type="ECO:0000313" key="8">
    <source>
        <dbReference type="EMBL" id="KUZ88817.1"/>
    </source>
</evidence>
<dbReference type="InterPro" id="IPR029149">
    <property type="entry name" value="Creatin/AminoP/Spt16_N"/>
</dbReference>
<evidence type="ECO:0000259" key="7">
    <source>
        <dbReference type="Pfam" id="PF01321"/>
    </source>
</evidence>
<dbReference type="InterPro" id="IPR001131">
    <property type="entry name" value="Peptidase_M24B_aminopep-P_CS"/>
</dbReference>
<evidence type="ECO:0000256" key="1">
    <source>
        <dbReference type="ARBA" id="ARBA00022670"/>
    </source>
</evidence>
<dbReference type="RefSeq" id="WP_059634488.1">
    <property type="nucleotide sequence ID" value="NZ_LOTK01000043.1"/>
</dbReference>
<dbReference type="Proteomes" id="UP000065521">
    <property type="component" value="Unassembled WGS sequence"/>
</dbReference>
<dbReference type="Gene3D" id="3.90.230.10">
    <property type="entry name" value="Creatinase/methionine aminopeptidase superfamily"/>
    <property type="match status" value="1"/>
</dbReference>
<name>A0A102K7M6_9BURK</name>
<dbReference type="GO" id="GO:0046872">
    <property type="term" value="F:metal ion binding"/>
    <property type="evidence" value="ECO:0007669"/>
    <property type="project" value="UniProtKB-KW"/>
</dbReference>
<comment type="caution">
    <text evidence="8">The sequence shown here is derived from an EMBL/GenBank/DDBJ whole genome shotgun (WGS) entry which is preliminary data.</text>
</comment>
<dbReference type="PANTHER" id="PTHR46112">
    <property type="entry name" value="AMINOPEPTIDASE"/>
    <property type="match status" value="1"/>
</dbReference>
<reference evidence="8 9" key="1">
    <citation type="submission" date="2015-11" db="EMBL/GenBank/DDBJ databases">
        <title>Expanding the genomic diversity of Burkholderia species for the development of highly accurate diagnostics.</title>
        <authorList>
            <person name="Sahl J."/>
            <person name="Keim P."/>
            <person name="Wagner D."/>
        </authorList>
    </citation>
    <scope>NUCLEOTIDE SEQUENCE [LARGE SCALE GENOMIC DNA]</scope>
    <source>
        <strain evidence="8 9">RF32-BP4</strain>
    </source>
</reference>
<dbReference type="GO" id="GO:0006508">
    <property type="term" value="P:proteolysis"/>
    <property type="evidence" value="ECO:0007669"/>
    <property type="project" value="UniProtKB-KW"/>
</dbReference>
<dbReference type="PROSITE" id="PS00491">
    <property type="entry name" value="PROLINE_PEPTIDASE"/>
    <property type="match status" value="1"/>
</dbReference>
<keyword evidence="2 5" id="KW-0479">Metal-binding</keyword>
<accession>A0A102K7M6</accession>
<comment type="similarity">
    <text evidence="5">Belongs to the peptidase M24B family.</text>
</comment>
<evidence type="ECO:0000256" key="3">
    <source>
        <dbReference type="ARBA" id="ARBA00022801"/>
    </source>
</evidence>
<dbReference type="SUPFAM" id="SSF55920">
    <property type="entry name" value="Creatinase/aminopeptidase"/>
    <property type="match status" value="1"/>
</dbReference>
<keyword evidence="3" id="KW-0378">Hydrolase</keyword>
<evidence type="ECO:0000259" key="6">
    <source>
        <dbReference type="Pfam" id="PF00557"/>
    </source>
</evidence>
<dbReference type="InterPro" id="IPR050659">
    <property type="entry name" value="Peptidase_M24B"/>
</dbReference>
<sequence length="404" mass="43869">MAIGIGGSNAAAELAKLKDMTGGVEPIQPAEYAARVARAQALMKQHGLDAIYIESGTNLLYFTGVAWRRSERLAGALIPASGPLHYIVPAFERGTFTGMLQIPGDMHCWDEDADPYRLLASVIEQAGCANGTLGFDESAPYFMYEGIRERAAGLRIKSAAPVTSGCRLRKSAAELALMQRANDMTLRVHQAAAAILRDGIGTDEVLDFIDAAHRAVGARRGSTFCIVLFGPDTAFPHGVKTPKRLERNDMVLIDTGCQLHDYHSDITRTYVFGEASARQRDVWAHEKRAQAVAFERVRAGIEAQEGDRAVRDYLATAGYGPGYALPGVPHRTGHGIGLDIHEGPYLVGGDRTVLDEGMCFSIEPMLCVPNEFGIRHEDHAYITADGPRWFTQPAKSIDDPFALG</sequence>
<protein>
    <submittedName>
        <fullName evidence="8">X-Pro dipeptidase</fullName>
    </submittedName>
</protein>
<feature type="domain" description="Creatinase N-terminal" evidence="7">
    <location>
        <begin position="35"/>
        <end position="168"/>
    </location>
</feature>
<dbReference type="GO" id="GO:0008237">
    <property type="term" value="F:metallopeptidase activity"/>
    <property type="evidence" value="ECO:0007669"/>
    <property type="project" value="UniProtKB-KW"/>
</dbReference>
<dbReference type="EMBL" id="LOTN01000036">
    <property type="protein sequence ID" value="KUZ88817.1"/>
    <property type="molecule type" value="Genomic_DNA"/>
</dbReference>
<dbReference type="InterPro" id="IPR000587">
    <property type="entry name" value="Creatinase_N"/>
</dbReference>